<dbReference type="CDD" id="cd00882">
    <property type="entry name" value="Ras_like_GTPase"/>
    <property type="match status" value="1"/>
</dbReference>
<accession>A0AAD5V4W8</accession>
<dbReference type="Gene3D" id="3.40.50.300">
    <property type="entry name" value="P-loop containing nucleotide triphosphate hydrolases"/>
    <property type="match status" value="1"/>
</dbReference>
<gene>
    <name evidence="3" type="ORF">NLI96_g6929</name>
</gene>
<dbReference type="GO" id="GO:0005525">
    <property type="term" value="F:GTP binding"/>
    <property type="evidence" value="ECO:0007669"/>
    <property type="project" value="InterPro"/>
</dbReference>
<dbReference type="SUPFAM" id="SSF52540">
    <property type="entry name" value="P-loop containing nucleoside triphosphate hydrolases"/>
    <property type="match status" value="1"/>
</dbReference>
<dbReference type="InterPro" id="IPR006073">
    <property type="entry name" value="GTP-bd"/>
</dbReference>
<evidence type="ECO:0000313" key="4">
    <source>
        <dbReference type="Proteomes" id="UP001212997"/>
    </source>
</evidence>
<name>A0AAD5V4W8_9APHY</name>
<dbReference type="InterPro" id="IPR027417">
    <property type="entry name" value="P-loop_NTPase"/>
</dbReference>
<keyword evidence="1" id="KW-0175">Coiled coil</keyword>
<evidence type="ECO:0000259" key="2">
    <source>
        <dbReference type="Pfam" id="PF01926"/>
    </source>
</evidence>
<feature type="domain" description="G" evidence="2">
    <location>
        <begin position="18"/>
        <end position="93"/>
    </location>
</feature>
<feature type="coiled-coil region" evidence="1">
    <location>
        <begin position="260"/>
        <end position="311"/>
    </location>
</feature>
<dbReference type="AlphaFoldDB" id="A0AAD5V4W8"/>
<dbReference type="EMBL" id="JANAWD010000269">
    <property type="protein sequence ID" value="KAJ3482530.1"/>
    <property type="molecule type" value="Genomic_DNA"/>
</dbReference>
<evidence type="ECO:0000256" key="1">
    <source>
        <dbReference type="SAM" id="Coils"/>
    </source>
</evidence>
<dbReference type="Pfam" id="PF01926">
    <property type="entry name" value="MMR_HSR1"/>
    <property type="match status" value="1"/>
</dbReference>
<dbReference type="Proteomes" id="UP001212997">
    <property type="component" value="Unassembled WGS sequence"/>
</dbReference>
<organism evidence="3 4">
    <name type="scientific">Meripilus lineatus</name>
    <dbReference type="NCBI Taxonomy" id="2056292"/>
    <lineage>
        <taxon>Eukaryota</taxon>
        <taxon>Fungi</taxon>
        <taxon>Dikarya</taxon>
        <taxon>Basidiomycota</taxon>
        <taxon>Agaricomycotina</taxon>
        <taxon>Agaricomycetes</taxon>
        <taxon>Polyporales</taxon>
        <taxon>Meripilaceae</taxon>
        <taxon>Meripilus</taxon>
    </lineage>
</organism>
<proteinExistence type="predicted"/>
<keyword evidence="4" id="KW-1185">Reference proteome</keyword>
<evidence type="ECO:0000313" key="3">
    <source>
        <dbReference type="EMBL" id="KAJ3482530.1"/>
    </source>
</evidence>
<comment type="caution">
    <text evidence="3">The sequence shown here is derived from an EMBL/GenBank/DDBJ whole genome shotgun (WGS) entry which is preliminary data.</text>
</comment>
<sequence length="353" mass="39947">MTEARTDTPQDNQVFKFVAVMGATGTGKTTFVNRASGSSFEVGDSLVSCTTGVTMTPPFKVAGRNVILIDTPGFDDTYLSDAEILNKIAEAFFITYHTRCKLSGVIYLHRISDNRVTDTMAKNFKLFKSICGEDTLRNVVLATTMWGEVTPHVGQLRENYLKTRDEFFKKAISQGAQFVRHEEDSTESAMKILKLIINNHPLPLRVQTEMIQENLEISQTQAAGELDRHLTAMEQRYAGELRNLKARMERENASDRAEMVSLWQGMQKNLEDRVRRLEEEREKKPSVFTLLSQLKEKVKEFARDVERSRSLQQRVFGAPKHGGEPFDGRFTKGARYLPGVILPVILAIGYLLC</sequence>
<protein>
    <recommendedName>
        <fullName evidence="2">G domain-containing protein</fullName>
    </recommendedName>
</protein>
<reference evidence="3" key="1">
    <citation type="submission" date="2022-07" db="EMBL/GenBank/DDBJ databases">
        <title>Genome Sequence of Physisporinus lineatus.</title>
        <authorList>
            <person name="Buettner E."/>
        </authorList>
    </citation>
    <scope>NUCLEOTIDE SEQUENCE</scope>
    <source>
        <strain evidence="3">VT162</strain>
    </source>
</reference>